<protein>
    <recommendedName>
        <fullName evidence="13">Transcriptional repressor</fullName>
    </recommendedName>
</protein>
<evidence type="ECO:0000256" key="10">
    <source>
        <dbReference type="ARBA" id="ARBA00023163"/>
    </source>
</evidence>
<comment type="subcellular location">
    <subcellularLocation>
        <location evidence="1">Cytoplasm</location>
    </subcellularLocation>
</comment>
<keyword evidence="9" id="KW-0238">DNA-binding</keyword>
<evidence type="ECO:0000256" key="9">
    <source>
        <dbReference type="ARBA" id="ARBA00023125"/>
    </source>
</evidence>
<evidence type="ECO:0000256" key="3">
    <source>
        <dbReference type="ARBA" id="ARBA00011738"/>
    </source>
</evidence>
<keyword evidence="12" id="KW-1185">Reference proteome</keyword>
<evidence type="ECO:0000313" key="12">
    <source>
        <dbReference type="Proteomes" id="UP001501231"/>
    </source>
</evidence>
<keyword evidence="6" id="KW-0479">Metal-binding</keyword>
<comment type="subunit">
    <text evidence="3">Homodimer.</text>
</comment>
<evidence type="ECO:0000256" key="5">
    <source>
        <dbReference type="ARBA" id="ARBA00022491"/>
    </source>
</evidence>
<evidence type="ECO:0000313" key="11">
    <source>
        <dbReference type="EMBL" id="GAA2400819.1"/>
    </source>
</evidence>
<dbReference type="InterPro" id="IPR036390">
    <property type="entry name" value="WH_DNA-bd_sf"/>
</dbReference>
<keyword evidence="8" id="KW-0805">Transcription regulation</keyword>
<dbReference type="Gene3D" id="3.30.1490.190">
    <property type="match status" value="1"/>
</dbReference>
<evidence type="ECO:0000256" key="2">
    <source>
        <dbReference type="ARBA" id="ARBA00007957"/>
    </source>
</evidence>
<dbReference type="Proteomes" id="UP001501231">
    <property type="component" value="Unassembled WGS sequence"/>
</dbReference>
<dbReference type="EMBL" id="BAAARW010000002">
    <property type="protein sequence ID" value="GAA2400819.1"/>
    <property type="molecule type" value="Genomic_DNA"/>
</dbReference>
<dbReference type="InterPro" id="IPR036388">
    <property type="entry name" value="WH-like_DNA-bd_sf"/>
</dbReference>
<sequence length="160" mass="17472">MASHIAPADRHSHDGSADEVAVRLRAAGLSPTPRRRRVLEALAVQRRPVGAHELYVELTRRGHRVGVSTVYRTLSALADAGLVHVFVRDSETRYRLCAPGRHYHLVCRRCGGVQEHPAGDDGDWLDGVTAAGGFRPDPHQIEVQGVCGRCLRCQGDDPAD</sequence>
<name>A0ABP5VGB4_9ACTN</name>
<dbReference type="Pfam" id="PF01475">
    <property type="entry name" value="FUR"/>
    <property type="match status" value="1"/>
</dbReference>
<reference evidence="12" key="1">
    <citation type="journal article" date="2019" name="Int. J. Syst. Evol. Microbiol.">
        <title>The Global Catalogue of Microorganisms (GCM) 10K type strain sequencing project: providing services to taxonomists for standard genome sequencing and annotation.</title>
        <authorList>
            <consortium name="The Broad Institute Genomics Platform"/>
            <consortium name="The Broad Institute Genome Sequencing Center for Infectious Disease"/>
            <person name="Wu L."/>
            <person name="Ma J."/>
        </authorList>
    </citation>
    <scope>NUCLEOTIDE SEQUENCE [LARGE SCALE GENOMIC DNA]</scope>
    <source>
        <strain evidence="12">JCM 3325</strain>
    </source>
</reference>
<gene>
    <name evidence="11" type="ORF">GCM10010191_05030</name>
</gene>
<evidence type="ECO:0008006" key="13">
    <source>
        <dbReference type="Google" id="ProtNLM"/>
    </source>
</evidence>
<keyword evidence="4" id="KW-0963">Cytoplasm</keyword>
<keyword evidence="5" id="KW-0678">Repressor</keyword>
<dbReference type="CDD" id="cd07153">
    <property type="entry name" value="Fur_like"/>
    <property type="match status" value="1"/>
</dbReference>
<comment type="caution">
    <text evidence="11">The sequence shown here is derived from an EMBL/GenBank/DDBJ whole genome shotgun (WGS) entry which is preliminary data.</text>
</comment>
<keyword evidence="10" id="KW-0804">Transcription</keyword>
<evidence type="ECO:0000256" key="4">
    <source>
        <dbReference type="ARBA" id="ARBA00022490"/>
    </source>
</evidence>
<dbReference type="PANTHER" id="PTHR33202:SF2">
    <property type="entry name" value="FERRIC UPTAKE REGULATION PROTEIN"/>
    <property type="match status" value="1"/>
</dbReference>
<dbReference type="InterPro" id="IPR043135">
    <property type="entry name" value="Fur_C"/>
</dbReference>
<organism evidence="11 12">
    <name type="scientific">Actinomadura vinacea</name>
    <dbReference type="NCBI Taxonomy" id="115336"/>
    <lineage>
        <taxon>Bacteria</taxon>
        <taxon>Bacillati</taxon>
        <taxon>Actinomycetota</taxon>
        <taxon>Actinomycetes</taxon>
        <taxon>Streptosporangiales</taxon>
        <taxon>Thermomonosporaceae</taxon>
        <taxon>Actinomadura</taxon>
    </lineage>
</organism>
<dbReference type="PANTHER" id="PTHR33202">
    <property type="entry name" value="ZINC UPTAKE REGULATION PROTEIN"/>
    <property type="match status" value="1"/>
</dbReference>
<accession>A0ABP5VGB4</accession>
<comment type="similarity">
    <text evidence="2">Belongs to the Fur family.</text>
</comment>
<evidence type="ECO:0000256" key="7">
    <source>
        <dbReference type="ARBA" id="ARBA00022833"/>
    </source>
</evidence>
<evidence type="ECO:0000256" key="1">
    <source>
        <dbReference type="ARBA" id="ARBA00004496"/>
    </source>
</evidence>
<dbReference type="InterPro" id="IPR002481">
    <property type="entry name" value="FUR"/>
</dbReference>
<evidence type="ECO:0000256" key="6">
    <source>
        <dbReference type="ARBA" id="ARBA00022723"/>
    </source>
</evidence>
<dbReference type="RefSeq" id="WP_344586677.1">
    <property type="nucleotide sequence ID" value="NZ_BAAARW010000002.1"/>
</dbReference>
<dbReference type="Gene3D" id="1.10.10.10">
    <property type="entry name" value="Winged helix-like DNA-binding domain superfamily/Winged helix DNA-binding domain"/>
    <property type="match status" value="1"/>
</dbReference>
<proteinExistence type="inferred from homology"/>
<keyword evidence="7" id="KW-0862">Zinc</keyword>
<evidence type="ECO:0000256" key="8">
    <source>
        <dbReference type="ARBA" id="ARBA00023015"/>
    </source>
</evidence>
<dbReference type="SUPFAM" id="SSF46785">
    <property type="entry name" value="Winged helix' DNA-binding domain"/>
    <property type="match status" value="1"/>
</dbReference>